<accession>A0A9X4P998</accession>
<evidence type="ECO:0000313" key="1">
    <source>
        <dbReference type="EMBL" id="MDG6193852.1"/>
    </source>
</evidence>
<dbReference type="AlphaFoldDB" id="A0A9X4P998"/>
<dbReference type="Proteomes" id="UP001153203">
    <property type="component" value="Unassembled WGS sequence"/>
</dbReference>
<organism evidence="1 2">
    <name type="scientific">Lactococcus formosensis</name>
    <dbReference type="NCBI Taxonomy" id="1281486"/>
    <lineage>
        <taxon>Bacteria</taxon>
        <taxon>Bacillati</taxon>
        <taxon>Bacillota</taxon>
        <taxon>Bacilli</taxon>
        <taxon>Lactobacillales</taxon>
        <taxon>Streptococcaceae</taxon>
        <taxon>Lactococcus</taxon>
    </lineage>
</organism>
<proteinExistence type="predicted"/>
<reference evidence="1" key="1">
    <citation type="submission" date="2022-06" db="EMBL/GenBank/DDBJ databases">
        <title>Lactococcus from bovine mastitis in China.</title>
        <authorList>
            <person name="Lin Y."/>
            <person name="Han B."/>
        </authorList>
    </citation>
    <scope>NUCLEOTIDE SEQUENCE</scope>
    <source>
        <strain evidence="1">Hebei-B-39</strain>
    </source>
</reference>
<protein>
    <submittedName>
        <fullName evidence="1">Uncharacterized protein</fullName>
    </submittedName>
</protein>
<dbReference type="EMBL" id="JAMWGI010000004">
    <property type="protein sequence ID" value="MDG6193852.1"/>
    <property type="molecule type" value="Genomic_DNA"/>
</dbReference>
<sequence>MFEKKPRYRAIKEKLNQTITYFPSTQRLNDLERKSLTALLYAIYELNVPSVPVQIYINHTSSVVNSFYIQNTLKKFFNSDLIAFCKTIPEADVIISSDPEGNFSSKDVFYFKNIFDKETWTDLIEFLSKSLYEKRFR</sequence>
<dbReference type="RefSeq" id="WP_279363587.1">
    <property type="nucleotide sequence ID" value="NZ_JAMWGA010000006.1"/>
</dbReference>
<evidence type="ECO:0000313" key="2">
    <source>
        <dbReference type="Proteomes" id="UP001153203"/>
    </source>
</evidence>
<comment type="caution">
    <text evidence="1">The sequence shown here is derived from an EMBL/GenBank/DDBJ whole genome shotgun (WGS) entry which is preliminary data.</text>
</comment>
<name>A0A9X4P998_9LACT</name>
<gene>
    <name evidence="1" type="ORF">NF708_07550</name>
</gene>